<gene>
    <name evidence="10" type="ORF">CQA43_05540</name>
</gene>
<dbReference type="AlphaFoldDB" id="A0A3D8IDS3"/>
<feature type="transmembrane region" description="Helical" evidence="8">
    <location>
        <begin position="293"/>
        <end position="316"/>
    </location>
</feature>
<dbReference type="Proteomes" id="UP000256650">
    <property type="component" value="Unassembled WGS sequence"/>
</dbReference>
<evidence type="ECO:0000256" key="8">
    <source>
        <dbReference type="SAM" id="Phobius"/>
    </source>
</evidence>
<feature type="transmembrane region" description="Helical" evidence="8">
    <location>
        <begin position="35"/>
        <end position="60"/>
    </location>
</feature>
<evidence type="ECO:0000256" key="4">
    <source>
        <dbReference type="ARBA" id="ARBA00022475"/>
    </source>
</evidence>
<evidence type="ECO:0000256" key="2">
    <source>
        <dbReference type="ARBA" id="ARBA00008335"/>
    </source>
</evidence>
<evidence type="ECO:0000256" key="1">
    <source>
        <dbReference type="ARBA" id="ARBA00004651"/>
    </source>
</evidence>
<keyword evidence="11" id="KW-1185">Reference proteome</keyword>
<feature type="transmembrane region" description="Helical" evidence="8">
    <location>
        <begin position="5"/>
        <end position="23"/>
    </location>
</feature>
<keyword evidence="5 8" id="KW-0812">Transmembrane</keyword>
<dbReference type="InterPro" id="IPR011701">
    <property type="entry name" value="MFS"/>
</dbReference>
<dbReference type="PANTHER" id="PTHR43271:SF1">
    <property type="entry name" value="INNER MEMBRANE TRANSPORT PROTEIN YNFM"/>
    <property type="match status" value="1"/>
</dbReference>
<feature type="transmembrane region" description="Helical" evidence="8">
    <location>
        <begin position="97"/>
        <end position="118"/>
    </location>
</feature>
<feature type="transmembrane region" description="Helical" evidence="8">
    <location>
        <begin position="241"/>
        <end position="258"/>
    </location>
</feature>
<keyword evidence="3" id="KW-0813">Transport</keyword>
<organism evidence="10 11">
    <name type="scientific">Helicobacter ganmani</name>
    <dbReference type="NCBI Taxonomy" id="60246"/>
    <lineage>
        <taxon>Bacteria</taxon>
        <taxon>Pseudomonadati</taxon>
        <taxon>Campylobacterota</taxon>
        <taxon>Epsilonproteobacteria</taxon>
        <taxon>Campylobacterales</taxon>
        <taxon>Helicobacteraceae</taxon>
        <taxon>Helicobacter</taxon>
    </lineage>
</organism>
<proteinExistence type="inferred from homology"/>
<evidence type="ECO:0000259" key="9">
    <source>
        <dbReference type="PROSITE" id="PS50850"/>
    </source>
</evidence>
<keyword evidence="6 8" id="KW-1133">Transmembrane helix</keyword>
<evidence type="ECO:0000256" key="5">
    <source>
        <dbReference type="ARBA" id="ARBA00022692"/>
    </source>
</evidence>
<feature type="transmembrane region" description="Helical" evidence="8">
    <location>
        <begin position="72"/>
        <end position="91"/>
    </location>
</feature>
<protein>
    <submittedName>
        <fullName evidence="10">MFS transporter</fullName>
    </submittedName>
</protein>
<feature type="transmembrane region" description="Helical" evidence="8">
    <location>
        <begin position="157"/>
        <end position="176"/>
    </location>
</feature>
<feature type="domain" description="Major facilitator superfamily (MFS) profile" evidence="9">
    <location>
        <begin position="6"/>
        <end position="380"/>
    </location>
</feature>
<dbReference type="EMBL" id="NXLS01000004">
    <property type="protein sequence ID" value="RDU63076.1"/>
    <property type="molecule type" value="Genomic_DNA"/>
</dbReference>
<dbReference type="InterPro" id="IPR020846">
    <property type="entry name" value="MFS_dom"/>
</dbReference>
<dbReference type="GO" id="GO:0005886">
    <property type="term" value="C:plasma membrane"/>
    <property type="evidence" value="ECO:0007669"/>
    <property type="project" value="UniProtKB-SubCell"/>
</dbReference>
<feature type="transmembrane region" description="Helical" evidence="8">
    <location>
        <begin position="270"/>
        <end position="287"/>
    </location>
</feature>
<accession>A0A3D8IDS3</accession>
<feature type="transmembrane region" description="Helical" evidence="8">
    <location>
        <begin position="354"/>
        <end position="373"/>
    </location>
</feature>
<dbReference type="OrthoDB" id="9780737at2"/>
<keyword evidence="7 8" id="KW-0472">Membrane</keyword>
<evidence type="ECO:0000256" key="7">
    <source>
        <dbReference type="ARBA" id="ARBA00023136"/>
    </source>
</evidence>
<dbReference type="SUPFAM" id="SSF103473">
    <property type="entry name" value="MFS general substrate transporter"/>
    <property type="match status" value="1"/>
</dbReference>
<sequence>MLKTYIVLVVLLSAMVTISSLYITQPMQPLFMEEFGISITQVTLFTSVVLLALAFAPIVYGYLLEKFDTRKVLFVSLGMIGVFQCLLCFAQDYRTFLALRLLEALAIPAALTATLTTLMRIDMQNIQKYVSLYVAATVFGGVLSRVAGGFITSISSWQFTFAALGITTLVVAILSFRIPQSSQMTNAKITPKIVLELLKDKRYAVLYAGAFLVLFCFQGALNFMPFEIKALNPDITPAQIGFLYLGYIIGIVAALLVGRIKRLLGGDLRAIIFGFVVFGIAPLIMLIKSFWWLFFAVFVICIGMFIVHSVLSAFVNSISSEKKGITNGLYLAFYYTGGTIGTTMPSYLYYHFGWEVLCLFLSGILFASALMFYKISPIFKEAK</sequence>
<comment type="similarity">
    <text evidence="2">Belongs to the major facilitator superfamily.</text>
</comment>
<comment type="caution">
    <text evidence="10">The sequence shown here is derived from an EMBL/GenBank/DDBJ whole genome shotgun (WGS) entry which is preliminary data.</text>
</comment>
<evidence type="ECO:0000313" key="11">
    <source>
        <dbReference type="Proteomes" id="UP000256650"/>
    </source>
</evidence>
<name>A0A3D8IDS3_9HELI</name>
<feature type="transmembrane region" description="Helical" evidence="8">
    <location>
        <begin position="203"/>
        <end position="221"/>
    </location>
</feature>
<comment type="subcellular location">
    <subcellularLocation>
        <location evidence="1">Cell membrane</location>
        <topology evidence="1">Multi-pass membrane protein</topology>
    </subcellularLocation>
</comment>
<evidence type="ECO:0000313" key="10">
    <source>
        <dbReference type="EMBL" id="RDU63076.1"/>
    </source>
</evidence>
<feature type="transmembrane region" description="Helical" evidence="8">
    <location>
        <begin position="130"/>
        <end position="151"/>
    </location>
</feature>
<dbReference type="PANTHER" id="PTHR43271">
    <property type="entry name" value="BLL2771 PROTEIN"/>
    <property type="match status" value="1"/>
</dbReference>
<feature type="transmembrane region" description="Helical" evidence="8">
    <location>
        <begin position="328"/>
        <end position="348"/>
    </location>
</feature>
<reference evidence="10 11" key="1">
    <citation type="submission" date="2018-04" db="EMBL/GenBank/DDBJ databases">
        <title>Novel Campyloabacter and Helicobacter Species and Strains.</title>
        <authorList>
            <person name="Mannion A.J."/>
            <person name="Shen Z."/>
            <person name="Fox J.G."/>
        </authorList>
    </citation>
    <scope>NUCLEOTIDE SEQUENCE [LARGE SCALE GENOMIC DNA]</scope>
    <source>
        <strain evidence="10 11">MIT 99-5101</strain>
    </source>
</reference>
<evidence type="ECO:0000256" key="6">
    <source>
        <dbReference type="ARBA" id="ARBA00022989"/>
    </source>
</evidence>
<dbReference type="CDD" id="cd17324">
    <property type="entry name" value="MFS_NepI_like"/>
    <property type="match status" value="1"/>
</dbReference>
<dbReference type="Gene3D" id="1.20.1250.20">
    <property type="entry name" value="MFS general substrate transporter like domains"/>
    <property type="match status" value="1"/>
</dbReference>
<keyword evidence="4" id="KW-1003">Cell membrane</keyword>
<dbReference type="InterPro" id="IPR036259">
    <property type="entry name" value="MFS_trans_sf"/>
</dbReference>
<dbReference type="Pfam" id="PF07690">
    <property type="entry name" value="MFS_1"/>
    <property type="match status" value="1"/>
</dbReference>
<dbReference type="PROSITE" id="PS50850">
    <property type="entry name" value="MFS"/>
    <property type="match status" value="1"/>
</dbReference>
<dbReference type="GO" id="GO:0022857">
    <property type="term" value="F:transmembrane transporter activity"/>
    <property type="evidence" value="ECO:0007669"/>
    <property type="project" value="InterPro"/>
</dbReference>
<evidence type="ECO:0000256" key="3">
    <source>
        <dbReference type="ARBA" id="ARBA00022448"/>
    </source>
</evidence>